<dbReference type="STRING" id="1798661.A3D65_00685"/>
<gene>
    <name evidence="2" type="ORF">A3D65_00685</name>
</gene>
<feature type="domain" description="DUF4268" evidence="1">
    <location>
        <begin position="179"/>
        <end position="309"/>
    </location>
</feature>
<accession>A0A1G2DBX6</accession>
<dbReference type="Proteomes" id="UP000177996">
    <property type="component" value="Unassembled WGS sequence"/>
</dbReference>
<dbReference type="InterPro" id="IPR025364">
    <property type="entry name" value="DUF4268"/>
</dbReference>
<dbReference type="Gene3D" id="3.40.1350.10">
    <property type="match status" value="1"/>
</dbReference>
<evidence type="ECO:0000313" key="2">
    <source>
        <dbReference type="EMBL" id="OGZ10440.1"/>
    </source>
</evidence>
<name>A0A1G2DBX6_9BACT</name>
<dbReference type="InterPro" id="IPR011856">
    <property type="entry name" value="tRNA_endonuc-like_dom_sf"/>
</dbReference>
<dbReference type="EMBL" id="MHLL01000010">
    <property type="protein sequence ID" value="OGZ10440.1"/>
    <property type="molecule type" value="Genomic_DNA"/>
</dbReference>
<dbReference type="AlphaFoldDB" id="A0A1G2DBX6"/>
<protein>
    <recommendedName>
        <fullName evidence="1">DUF4268 domain-containing protein</fullName>
    </recommendedName>
</protein>
<dbReference type="Pfam" id="PF14088">
    <property type="entry name" value="DUF4268"/>
    <property type="match status" value="1"/>
</dbReference>
<evidence type="ECO:0000313" key="3">
    <source>
        <dbReference type="Proteomes" id="UP000177996"/>
    </source>
</evidence>
<sequence>MQSDNNLGKLKKVELREAWKHEANNFTQWLSQEENLSLLGDEIGFDIKLLQTEAAIGSFNVDILAEEENTGRKIIIENQLEITNHDHLGKIITYASGYDAKVIVWVVKDVRDEHRQAIDWLNEHTDESIEFYLVQIELWQIESSPYAPKFEIISKPNDWTKAVRSATDTGELTDTKVKQLEFWNRFKEYAKRRQTKLHLQKSYPQHWTNISIGSSDAHVALTINSREGSLGAELYIPDNKELYAKLLQHKDEIEDGLGEKPEWMERPTKKASGVRILKDGDFNDESKWETYFEWLLNEAEKLHRVFPKYIKLEQ</sequence>
<reference evidence="2 3" key="1">
    <citation type="journal article" date="2016" name="Nat. Commun.">
        <title>Thousands of microbial genomes shed light on interconnected biogeochemical processes in an aquifer system.</title>
        <authorList>
            <person name="Anantharaman K."/>
            <person name="Brown C.T."/>
            <person name="Hug L.A."/>
            <person name="Sharon I."/>
            <person name="Castelle C.J."/>
            <person name="Probst A.J."/>
            <person name="Thomas B.C."/>
            <person name="Singh A."/>
            <person name="Wilkins M.J."/>
            <person name="Karaoz U."/>
            <person name="Brodie E.L."/>
            <person name="Williams K.H."/>
            <person name="Hubbard S.S."/>
            <person name="Banfield J.F."/>
        </authorList>
    </citation>
    <scope>NUCLEOTIDE SEQUENCE [LARGE SCALE GENOMIC DNA]</scope>
</reference>
<dbReference type="GO" id="GO:0003676">
    <property type="term" value="F:nucleic acid binding"/>
    <property type="evidence" value="ECO:0007669"/>
    <property type="project" value="InterPro"/>
</dbReference>
<organism evidence="2 3">
    <name type="scientific">Candidatus Lloydbacteria bacterium RIFCSPHIGHO2_02_FULL_50_13</name>
    <dbReference type="NCBI Taxonomy" id="1798661"/>
    <lineage>
        <taxon>Bacteria</taxon>
        <taxon>Candidatus Lloydiibacteriota</taxon>
    </lineage>
</organism>
<proteinExistence type="predicted"/>
<evidence type="ECO:0000259" key="1">
    <source>
        <dbReference type="Pfam" id="PF14088"/>
    </source>
</evidence>
<comment type="caution">
    <text evidence="2">The sequence shown here is derived from an EMBL/GenBank/DDBJ whole genome shotgun (WGS) entry which is preliminary data.</text>
</comment>